<evidence type="ECO:0000313" key="9">
    <source>
        <dbReference type="Proteomes" id="UP000230066"/>
    </source>
</evidence>
<dbReference type="EMBL" id="JXXN02005943">
    <property type="protein sequence ID" value="THD19636.1"/>
    <property type="molecule type" value="Genomic_DNA"/>
</dbReference>
<dbReference type="PANTHER" id="PTHR10762">
    <property type="entry name" value="DIPHTHAMIDE BIOSYNTHESIS PROTEIN"/>
    <property type="match status" value="1"/>
</dbReference>
<evidence type="ECO:0000313" key="8">
    <source>
        <dbReference type="EMBL" id="THD19636.1"/>
    </source>
</evidence>
<dbReference type="Gene3D" id="3.40.50.11860">
    <property type="entry name" value="Diphthamide synthesis DPH1/DPH2 domain 3"/>
    <property type="match status" value="1"/>
</dbReference>
<evidence type="ECO:0000256" key="5">
    <source>
        <dbReference type="ARBA" id="ARBA00023004"/>
    </source>
</evidence>
<evidence type="ECO:0000256" key="2">
    <source>
        <dbReference type="ARBA" id="ARBA00005156"/>
    </source>
</evidence>
<evidence type="ECO:0000256" key="3">
    <source>
        <dbReference type="ARBA" id="ARBA00006179"/>
    </source>
</evidence>
<dbReference type="Gene3D" id="3.40.50.11840">
    <property type="entry name" value="Diphthamide synthesis DPH1/DPH2 domain 1"/>
    <property type="match status" value="1"/>
</dbReference>
<dbReference type="GO" id="GO:0017183">
    <property type="term" value="P:protein histidyl modification to diphthamide"/>
    <property type="evidence" value="ECO:0007669"/>
    <property type="project" value="UniProtKB-UniPathway"/>
</dbReference>
<evidence type="ECO:0000256" key="4">
    <source>
        <dbReference type="ARBA" id="ARBA00022723"/>
    </source>
</evidence>
<name>A0A4E0R0Z1_FASHE</name>
<comment type="similarity">
    <text evidence="3">Belongs to the DPH1/DPH2 family. DPH2 subfamily.</text>
</comment>
<feature type="region of interest" description="Disordered" evidence="7">
    <location>
        <begin position="525"/>
        <end position="546"/>
    </location>
</feature>
<comment type="caution">
    <text evidence="8">The sequence shown here is derived from an EMBL/GenBank/DDBJ whole genome shotgun (WGS) entry which is preliminary data.</text>
</comment>
<evidence type="ECO:0000256" key="7">
    <source>
        <dbReference type="SAM" id="MobiDB-lite"/>
    </source>
</evidence>
<keyword evidence="6" id="KW-0411">Iron-sulfur</keyword>
<dbReference type="GO" id="GO:0051536">
    <property type="term" value="F:iron-sulfur cluster binding"/>
    <property type="evidence" value="ECO:0007669"/>
    <property type="project" value="UniProtKB-KW"/>
</dbReference>
<proteinExistence type="inferred from homology"/>
<dbReference type="FunFam" id="3.40.50.11860:FF:000001">
    <property type="entry name" value="2-(3-amino-3-carboxypropyl)histidine synthase subunit 2"/>
    <property type="match status" value="1"/>
</dbReference>
<dbReference type="Proteomes" id="UP000230066">
    <property type="component" value="Unassembled WGS sequence"/>
</dbReference>
<reference evidence="8" key="1">
    <citation type="submission" date="2019-03" db="EMBL/GenBank/DDBJ databases">
        <title>Improved annotation for the trematode Fasciola hepatica.</title>
        <authorList>
            <person name="Choi Y.-J."/>
            <person name="Martin J."/>
            <person name="Mitreva M."/>
        </authorList>
    </citation>
    <scope>NUCLEOTIDE SEQUENCE [LARGE SCALE GENOMIC DNA]</scope>
</reference>
<keyword evidence="5" id="KW-0408">Iron</keyword>
<evidence type="ECO:0000256" key="6">
    <source>
        <dbReference type="ARBA" id="ARBA00023014"/>
    </source>
</evidence>
<dbReference type="SFLD" id="SFLDS00032">
    <property type="entry name" value="Radical_SAM_3-amino-3-carboxyp"/>
    <property type="match status" value="1"/>
</dbReference>
<dbReference type="GO" id="GO:0046872">
    <property type="term" value="F:metal ion binding"/>
    <property type="evidence" value="ECO:0007669"/>
    <property type="project" value="UniProtKB-KW"/>
</dbReference>
<keyword evidence="4" id="KW-0479">Metal-binding</keyword>
<dbReference type="SFLD" id="SFLDG01121">
    <property type="entry name" value="Diphthamide_biosynthesis"/>
    <property type="match status" value="1"/>
</dbReference>
<dbReference type="PANTHER" id="PTHR10762:SF2">
    <property type="entry name" value="2-(3-AMINO-3-CARBOXYPROPYL)HISTIDINE SYNTHASE SUBUNIT 2"/>
    <property type="match status" value="1"/>
</dbReference>
<sequence>MSQALTNDGSDVISRPITFTETCNEFDERNCLDAFRVTDTASWIVDRHFRQIGLQFPDDLLHVSSVICRSLSSLTGQFCFILGDSSFAGCCVDEVAGTRFQIDALVHYGRACLSKLSGTIPVLYVFGNLALKHELNPEPLVSLMGRLLSVCTQEKESSGHIPLLITYDFRCRDWALAVMNILATYQQSSLSPQFAFLWSEPDLCPPAVTLPERNTSDQVWCSDPVLHRAGRTFHSLTAQQTENLLQTEPWCLIHLGCSDLFTTQTADTFTLYRILLSLPEVALDQAFCLDTEQCSLNPVQRQMQQLLRRRSYLIEKAKDAHRIGILMGTLSVDGHQLIVDRIQRLLRRAGRFCVTLVVGRLNEAKLANLPELDLLVLIACPEASLLDSRDLLVPVITPFELECALAISDNEMALSARSWTGEKWWLDFRELLPGGACYQPESEVVPGRPESKNSCADVTGDVSLITGKLRMLTRPSDQETISTEKEEQSCLVPRGDWALMESEVIHSRQVRTWFGLDPSLGQHEVSRLKTGRSGVPTHYDSEQTPD</sequence>
<comment type="cofactor">
    <cofactor evidence="1">
        <name>[4Fe-4S] cluster</name>
        <dbReference type="ChEBI" id="CHEBI:49883"/>
    </cofactor>
</comment>
<dbReference type="InterPro" id="IPR042263">
    <property type="entry name" value="DPH1/DPH2_1"/>
</dbReference>
<gene>
    <name evidence="8" type="ORF">D915_009644</name>
</gene>
<dbReference type="InterPro" id="IPR016435">
    <property type="entry name" value="DPH1/DPH2"/>
</dbReference>
<dbReference type="NCBIfam" id="TIGR00322">
    <property type="entry name" value="diphth2_R"/>
    <property type="match status" value="2"/>
</dbReference>
<keyword evidence="9" id="KW-1185">Reference proteome</keyword>
<accession>A0A4E0R0Z1</accession>
<organism evidence="8 9">
    <name type="scientific">Fasciola hepatica</name>
    <name type="common">Liver fluke</name>
    <dbReference type="NCBI Taxonomy" id="6192"/>
    <lineage>
        <taxon>Eukaryota</taxon>
        <taxon>Metazoa</taxon>
        <taxon>Spiralia</taxon>
        <taxon>Lophotrochozoa</taxon>
        <taxon>Platyhelminthes</taxon>
        <taxon>Trematoda</taxon>
        <taxon>Digenea</taxon>
        <taxon>Plagiorchiida</taxon>
        <taxon>Echinostomata</taxon>
        <taxon>Echinostomatoidea</taxon>
        <taxon>Fasciolidae</taxon>
        <taxon>Fasciola</taxon>
    </lineage>
</organism>
<comment type="pathway">
    <text evidence="2">Protein modification; peptidyl-diphthamide biosynthesis.</text>
</comment>
<dbReference type="Pfam" id="PF01866">
    <property type="entry name" value="Diphthamide_syn"/>
    <property type="match status" value="2"/>
</dbReference>
<evidence type="ECO:0000256" key="1">
    <source>
        <dbReference type="ARBA" id="ARBA00001966"/>
    </source>
</evidence>
<dbReference type="AlphaFoldDB" id="A0A4E0R0Z1"/>
<protein>
    <submittedName>
        <fullName evidence="8">Diphthamide biosynthesis protein 2</fullName>
    </submittedName>
</protein>
<dbReference type="UniPathway" id="UPA00559"/>
<dbReference type="InterPro" id="IPR042265">
    <property type="entry name" value="DPH1/DPH2_3"/>
</dbReference>
<dbReference type="GO" id="GO:0090560">
    <property type="term" value="F:2-(3-amino-3-carboxypropyl)histidine synthase activity"/>
    <property type="evidence" value="ECO:0007669"/>
    <property type="project" value="InterPro"/>
</dbReference>